<protein>
    <submittedName>
        <fullName evidence="1">Virion structural protein</fullName>
    </submittedName>
</protein>
<evidence type="ECO:0000313" key="1">
    <source>
        <dbReference type="EMBL" id="QPZ53253.1"/>
    </source>
</evidence>
<name>A0A7T3PGV9_9CAUD</name>
<dbReference type="EMBL" id="MW269554">
    <property type="protein sequence ID" value="QPZ53253.1"/>
    <property type="molecule type" value="Genomic_DNA"/>
</dbReference>
<dbReference type="Proteomes" id="UP000595170">
    <property type="component" value="Segment"/>
</dbReference>
<evidence type="ECO:0000313" key="2">
    <source>
        <dbReference type="Proteomes" id="UP000595170"/>
    </source>
</evidence>
<sequence>MTLLHMDGFDQFANINGAAATSTTLATAGYESTTSGTDSLVVTQGREAGSFAIRLRQDSTTGNAASLSKTISTADPVVTFGFAYMATERSKIVQIEGLIDLEWPVGCRLNGVDGEAIPIRNIWYYYELQVDKTAQMLRLYINNRLDIEAPLPAEAGPMTVYKLKFGSGVTGTAKATQLIDDLVMSDTAGTDFNARKGPIAITTRFPQADATADWEGSVAGPLWPLVSKRPPEASSYIQSNTSGNEATFTSATPLPNDSPVYALGIVTRALKTDIDKRTIGLVWGDGDNRLEKINAELTTENKYYYALFEAPAPGQAWTKEIVESNSFGVKVRP</sequence>
<reference evidence="1 2" key="1">
    <citation type="submission" date="2020-11" db="EMBL/GenBank/DDBJ databases">
        <title>Complete Genome Sequence of Achromobacter phage vB_AchrS_AchV4.</title>
        <authorList>
            <person name="Kaliniene L."/>
            <person name="Noreika A."/>
            <person name="Meskys R."/>
        </authorList>
    </citation>
    <scope>NUCLEOTIDE SEQUENCE [LARGE SCALE GENOMIC DNA]</scope>
</reference>
<accession>A0A7T3PGV9</accession>
<organism evidence="1 2">
    <name type="scientific">Achromobacter phage vB_AchrS_AchV4</name>
    <dbReference type="NCBI Taxonomy" id="2796514"/>
    <lineage>
        <taxon>Viruses</taxon>
        <taxon>Duplodnaviria</taxon>
        <taxon>Heunggongvirae</taxon>
        <taxon>Uroviricota</taxon>
        <taxon>Caudoviricetes</taxon>
        <taxon>Casjensviridae</taxon>
        <taxon>Gediminasvirus</taxon>
        <taxon>Gediminasvirus AchV4</taxon>
    </lineage>
</organism>
<proteinExistence type="predicted"/>
<gene>
    <name evidence="1" type="ORF">AchV4_0025</name>
</gene>
<keyword evidence="2" id="KW-1185">Reference proteome</keyword>